<dbReference type="EMBL" id="PDHS01000550">
    <property type="protein sequence ID" value="MQM32542.1"/>
    <property type="molecule type" value="Genomic_DNA"/>
</dbReference>
<protein>
    <recommendedName>
        <fullName evidence="3">Pili assembly chaperone N-terminal domain-containing protein</fullName>
    </recommendedName>
</protein>
<evidence type="ECO:0000313" key="2">
    <source>
        <dbReference type="Proteomes" id="UP000342300"/>
    </source>
</evidence>
<feature type="non-terminal residue" evidence="1">
    <location>
        <position position="115"/>
    </location>
</feature>
<sequence length="115" mass="12402">MFVAVFCSLKLMAAEQQNYPFALETKKEGNSHSIVARNRGAAAVSVRISLANSRNAAPDRPFPLYAVVPPGSGSISLARIRPAATGASYSFRTQTSWMLGDYHARQSAGAIYRLP</sequence>
<accession>A0A6A7S037</accession>
<evidence type="ECO:0008006" key="3">
    <source>
        <dbReference type="Google" id="ProtNLM"/>
    </source>
</evidence>
<evidence type="ECO:0000313" key="1">
    <source>
        <dbReference type="EMBL" id="MQM32542.1"/>
    </source>
</evidence>
<proteinExistence type="predicted"/>
<reference evidence="1 2" key="1">
    <citation type="submission" date="2017-09" db="EMBL/GenBank/DDBJ databases">
        <title>Metagenomic Analysis Reveals Denitrifying Candidatus Accumulibacter and Flanking Population as a Source of N2O.</title>
        <authorList>
            <person name="Gao H."/>
            <person name="Mao Y."/>
            <person name="Zhao X."/>
            <person name="Liu W.-T."/>
            <person name="Zhang T."/>
            <person name="Wells G."/>
        </authorList>
    </citation>
    <scope>NUCLEOTIDE SEQUENCE [LARGE SCALE GENOMIC DNA]</scope>
    <source>
        <strain evidence="1">CANDO_2_IC</strain>
    </source>
</reference>
<dbReference type="Proteomes" id="UP000342300">
    <property type="component" value="Unassembled WGS sequence"/>
</dbReference>
<gene>
    <name evidence="1" type="ORF">CRU78_19435</name>
</gene>
<organism evidence="1 2">
    <name type="scientific">Candidatus Accumulibacter phosphatis</name>
    <dbReference type="NCBI Taxonomy" id="327160"/>
    <lineage>
        <taxon>Bacteria</taxon>
        <taxon>Pseudomonadati</taxon>
        <taxon>Pseudomonadota</taxon>
        <taxon>Betaproteobacteria</taxon>
        <taxon>Candidatus Accumulibacter</taxon>
    </lineage>
</organism>
<comment type="caution">
    <text evidence="1">The sequence shown here is derived from an EMBL/GenBank/DDBJ whole genome shotgun (WGS) entry which is preliminary data.</text>
</comment>
<dbReference type="AlphaFoldDB" id="A0A6A7S037"/>
<name>A0A6A7S037_9PROT</name>